<feature type="domain" description="FAD/NAD(P)-binding" evidence="3">
    <location>
        <begin position="5"/>
        <end position="290"/>
    </location>
</feature>
<accession>A0ABS2FUS1</accession>
<name>A0ABS2FUS1_9FIRM</name>
<comment type="caution">
    <text evidence="4">The sequence shown here is derived from an EMBL/GenBank/DDBJ whole genome shotgun (WGS) entry which is preliminary data.</text>
</comment>
<dbReference type="PRINTS" id="PR00368">
    <property type="entry name" value="FADPNR"/>
</dbReference>
<protein>
    <submittedName>
        <fullName evidence="4">FAD-dependent oxidoreductase</fullName>
    </submittedName>
</protein>
<keyword evidence="1" id="KW-0285">Flavoprotein</keyword>
<dbReference type="Pfam" id="PF07992">
    <property type="entry name" value="Pyr_redox_2"/>
    <property type="match status" value="1"/>
</dbReference>
<dbReference type="InterPro" id="IPR050097">
    <property type="entry name" value="Ferredoxin-NADP_redctase_2"/>
</dbReference>
<gene>
    <name evidence="4" type="ORF">H9X91_07820</name>
</gene>
<dbReference type="SUPFAM" id="SSF51905">
    <property type="entry name" value="FAD/NAD(P)-binding domain"/>
    <property type="match status" value="1"/>
</dbReference>
<reference evidence="4 5" key="1">
    <citation type="journal article" date="2021" name="Sci. Rep.">
        <title>The distribution of antibiotic resistance genes in chicken gut microbiota commensals.</title>
        <authorList>
            <person name="Juricova H."/>
            <person name="Matiasovicova J."/>
            <person name="Kubasova T."/>
            <person name="Cejkova D."/>
            <person name="Rychlik I."/>
        </authorList>
    </citation>
    <scope>NUCLEOTIDE SEQUENCE [LARGE SCALE GENOMIC DNA]</scope>
    <source>
        <strain evidence="4 5">An411</strain>
    </source>
</reference>
<proteinExistence type="predicted"/>
<keyword evidence="5" id="KW-1185">Reference proteome</keyword>
<dbReference type="InterPro" id="IPR023753">
    <property type="entry name" value="FAD/NAD-binding_dom"/>
</dbReference>
<dbReference type="Gene3D" id="3.50.50.60">
    <property type="entry name" value="FAD/NAD(P)-binding domain"/>
    <property type="match status" value="2"/>
</dbReference>
<keyword evidence="2" id="KW-0560">Oxidoreductase</keyword>
<sequence>MEPYFDIVIVGGGPAGLTAAIYARRAGKSVLLLEKESFGGQIASAPKVENFPGLPAVSGAELADRLYGQAESLGARIELEEVLEIRDGTPKRVVTDYGAYGAGAVILAVGMRRRTLGLPGEDGLAGISYCAVCDGAFYAGQDAAVAGGGNTAFQDALYLADICRHVTLIHRRDSFRADPILVAQAAERGNLTLLPSTVVEGLESAGGRLSGLMLRNTETGEASHLPVSALFQAVGQLPESRLAQSLGIPVDGAGFIAAGENCATPVPGVFAAGDIRAKGVRQLTTACADGAVAALAACRICSQRA</sequence>
<evidence type="ECO:0000259" key="3">
    <source>
        <dbReference type="Pfam" id="PF07992"/>
    </source>
</evidence>
<dbReference type="RefSeq" id="WP_204804103.1">
    <property type="nucleotide sequence ID" value="NZ_JACSNX010000009.1"/>
</dbReference>
<dbReference type="EMBL" id="JACSNX010000009">
    <property type="protein sequence ID" value="MBM6851344.1"/>
    <property type="molecule type" value="Genomic_DNA"/>
</dbReference>
<evidence type="ECO:0000313" key="5">
    <source>
        <dbReference type="Proteomes" id="UP000719500"/>
    </source>
</evidence>
<evidence type="ECO:0000256" key="2">
    <source>
        <dbReference type="ARBA" id="ARBA00023002"/>
    </source>
</evidence>
<dbReference type="Proteomes" id="UP000719500">
    <property type="component" value="Unassembled WGS sequence"/>
</dbReference>
<dbReference type="PANTHER" id="PTHR48105">
    <property type="entry name" value="THIOREDOXIN REDUCTASE 1-RELATED-RELATED"/>
    <property type="match status" value="1"/>
</dbReference>
<dbReference type="PRINTS" id="PR00469">
    <property type="entry name" value="PNDRDTASEII"/>
</dbReference>
<dbReference type="InterPro" id="IPR036188">
    <property type="entry name" value="FAD/NAD-bd_sf"/>
</dbReference>
<organism evidence="4 5">
    <name type="scientific">Oscillibacter valericigenes</name>
    <dbReference type="NCBI Taxonomy" id="351091"/>
    <lineage>
        <taxon>Bacteria</taxon>
        <taxon>Bacillati</taxon>
        <taxon>Bacillota</taxon>
        <taxon>Clostridia</taxon>
        <taxon>Eubacteriales</taxon>
        <taxon>Oscillospiraceae</taxon>
        <taxon>Oscillibacter</taxon>
    </lineage>
</organism>
<evidence type="ECO:0000256" key="1">
    <source>
        <dbReference type="ARBA" id="ARBA00022630"/>
    </source>
</evidence>
<evidence type="ECO:0000313" key="4">
    <source>
        <dbReference type="EMBL" id="MBM6851344.1"/>
    </source>
</evidence>